<reference evidence="1 2" key="1">
    <citation type="journal article" date="2020" name="ISME J.">
        <title>Enrichment and physiological characterization of a novel comammox Nitrospira indicates ammonium inhibition of complete nitrification.</title>
        <authorList>
            <person name="Sakoula D."/>
            <person name="Koch H."/>
            <person name="Frank J."/>
            <person name="Jetten M.S.M."/>
            <person name="van Kessel M.A.H.J."/>
            <person name="Lucker S."/>
        </authorList>
    </citation>
    <scope>NUCLEOTIDE SEQUENCE [LARGE SCALE GENOMIC DNA]</scope>
    <source>
        <strain evidence="1">Comreactor17</strain>
    </source>
</reference>
<evidence type="ECO:0000313" key="2">
    <source>
        <dbReference type="Proteomes" id="UP000593737"/>
    </source>
</evidence>
<evidence type="ECO:0000313" key="1">
    <source>
        <dbReference type="EMBL" id="QPD04162.1"/>
    </source>
</evidence>
<dbReference type="EMBL" id="CP047423">
    <property type="protein sequence ID" value="QPD04162.1"/>
    <property type="molecule type" value="Genomic_DNA"/>
</dbReference>
<name>A0A7S8FE64_9BACT</name>
<organism evidence="1 2">
    <name type="scientific">Candidatus Nitrospira kreftii</name>
    <dbReference type="NCBI Taxonomy" id="2652173"/>
    <lineage>
        <taxon>Bacteria</taxon>
        <taxon>Pseudomonadati</taxon>
        <taxon>Nitrospirota</taxon>
        <taxon>Nitrospiria</taxon>
        <taxon>Nitrospirales</taxon>
        <taxon>Nitrospiraceae</taxon>
        <taxon>Nitrospira</taxon>
    </lineage>
</organism>
<protein>
    <submittedName>
        <fullName evidence="1">Uncharacterized protein</fullName>
    </submittedName>
</protein>
<sequence>MRRAGILTGDVKSLILPAVLCAPPHRSFSPSNHAFIDYNRLWLDPVFPLWESHQPPAQFTHRIADVRIE</sequence>
<dbReference type="KEGG" id="nkf:Nkreftii_001936"/>
<gene>
    <name evidence="1" type="ORF">Nkreftii_001936</name>
</gene>
<accession>A0A7S8FE64</accession>
<dbReference type="AlphaFoldDB" id="A0A7S8FE64"/>
<proteinExistence type="predicted"/>
<dbReference type="Proteomes" id="UP000593737">
    <property type="component" value="Chromosome"/>
</dbReference>